<reference evidence="2 3" key="1">
    <citation type="submission" date="2018-10" db="EMBL/GenBank/DDBJ databases">
        <authorList>
            <person name="Ekblom R."/>
            <person name="Jareborg N."/>
        </authorList>
    </citation>
    <scope>NUCLEOTIDE SEQUENCE [LARGE SCALE GENOMIC DNA]</scope>
    <source>
        <tissue evidence="2">Muscle</tissue>
    </source>
</reference>
<dbReference type="EMBL" id="CYRY02028636">
    <property type="protein sequence ID" value="VCW99422.1"/>
    <property type="molecule type" value="Genomic_DNA"/>
</dbReference>
<accession>A0A9X9LYJ7</accession>
<organism evidence="2 3">
    <name type="scientific">Gulo gulo</name>
    <name type="common">Wolverine</name>
    <name type="synonym">Gluton</name>
    <dbReference type="NCBI Taxonomy" id="48420"/>
    <lineage>
        <taxon>Eukaryota</taxon>
        <taxon>Metazoa</taxon>
        <taxon>Chordata</taxon>
        <taxon>Craniata</taxon>
        <taxon>Vertebrata</taxon>
        <taxon>Euteleostomi</taxon>
        <taxon>Mammalia</taxon>
        <taxon>Eutheria</taxon>
        <taxon>Laurasiatheria</taxon>
        <taxon>Carnivora</taxon>
        <taxon>Caniformia</taxon>
        <taxon>Musteloidea</taxon>
        <taxon>Mustelidae</taxon>
        <taxon>Guloninae</taxon>
        <taxon>Gulo</taxon>
    </lineage>
</organism>
<keyword evidence="3" id="KW-1185">Reference proteome</keyword>
<evidence type="ECO:0000256" key="1">
    <source>
        <dbReference type="SAM" id="Phobius"/>
    </source>
</evidence>
<proteinExistence type="predicted"/>
<keyword evidence="1" id="KW-0812">Transmembrane</keyword>
<protein>
    <submittedName>
        <fullName evidence="2">Uncharacterized protein</fullName>
    </submittedName>
</protein>
<keyword evidence="1" id="KW-1133">Transmembrane helix</keyword>
<dbReference type="Proteomes" id="UP000269945">
    <property type="component" value="Unassembled WGS sequence"/>
</dbReference>
<evidence type="ECO:0000313" key="3">
    <source>
        <dbReference type="Proteomes" id="UP000269945"/>
    </source>
</evidence>
<evidence type="ECO:0000313" key="2">
    <source>
        <dbReference type="EMBL" id="VCW99422.1"/>
    </source>
</evidence>
<feature type="transmembrane region" description="Helical" evidence="1">
    <location>
        <begin position="6"/>
        <end position="25"/>
    </location>
</feature>
<keyword evidence="1" id="KW-0472">Membrane</keyword>
<sequence length="55" mass="6202">MVASLQMLALYLQSSAIIMLTYFLLSCVRWKKDVTFVSSQPRHPMASGRPESRGV</sequence>
<dbReference type="AlphaFoldDB" id="A0A9X9LYJ7"/>
<gene>
    <name evidence="2" type="ORF">BN2614_LOCUS1</name>
</gene>
<comment type="caution">
    <text evidence="2">The sequence shown here is derived from an EMBL/GenBank/DDBJ whole genome shotgun (WGS) entry which is preliminary data.</text>
</comment>
<name>A0A9X9LYJ7_GULGU</name>